<proteinExistence type="predicted"/>
<gene>
    <name evidence="1" type="ORF">SAMN02745150_00858</name>
</gene>
<accession>A0A1I1E5H4</accession>
<dbReference type="RefSeq" id="WP_092318984.1">
    <property type="nucleotide sequence ID" value="NZ_FOKY01000005.1"/>
</dbReference>
<evidence type="ECO:0000313" key="2">
    <source>
        <dbReference type="Proteomes" id="UP000240042"/>
    </source>
</evidence>
<reference evidence="2" key="1">
    <citation type="submission" date="2016-10" db="EMBL/GenBank/DDBJ databases">
        <authorList>
            <person name="Varghese N."/>
            <person name="Submissions S."/>
        </authorList>
    </citation>
    <scope>NUCLEOTIDE SEQUENCE [LARGE SCALE GENOMIC DNA]</scope>
    <source>
        <strain evidence="2">ATCC 43811</strain>
    </source>
</reference>
<protein>
    <submittedName>
        <fullName evidence="1">Uncharacterized protein</fullName>
    </submittedName>
</protein>
<dbReference type="AlphaFoldDB" id="A0A1I1E5H4"/>
<name>A0A1I1E5H4_BREAD</name>
<keyword evidence="2" id="KW-1185">Reference proteome</keyword>
<dbReference type="Proteomes" id="UP000240042">
    <property type="component" value="Unassembled WGS sequence"/>
</dbReference>
<sequence length="195" mass="23135">MPNIQDIYRIFLECPQVNGGLVFDEGTFIGVLFKKDIELLLNEKDNFIIDKIVFIPTSKLEEFLFTDIPKSRTKIPYFSHSGEVLGTIFYQEFVSEFFPEDFITRLSLLDIFQNYEHPLFIVNRFKTLLYNNKAASELFPENIYGKKIGEILNPFDIYFNEKKMFISRGNQTWQLLIARSIDEHFFYNIYQFLKA</sequence>
<evidence type="ECO:0000313" key="1">
    <source>
        <dbReference type="EMBL" id="SFB80103.1"/>
    </source>
</evidence>
<organism evidence="1 2">
    <name type="scientific">Brevinema andersonii</name>
    <dbReference type="NCBI Taxonomy" id="34097"/>
    <lineage>
        <taxon>Bacteria</taxon>
        <taxon>Pseudomonadati</taxon>
        <taxon>Spirochaetota</taxon>
        <taxon>Spirochaetia</taxon>
        <taxon>Brevinematales</taxon>
        <taxon>Brevinemataceae</taxon>
        <taxon>Brevinema</taxon>
    </lineage>
</organism>
<dbReference type="STRING" id="34097.SAMN02745150_00858"/>
<dbReference type="EMBL" id="FOKY01000005">
    <property type="protein sequence ID" value="SFB80103.1"/>
    <property type="molecule type" value="Genomic_DNA"/>
</dbReference>